<evidence type="ECO:0000259" key="9">
    <source>
        <dbReference type="Pfam" id="PF01433"/>
    </source>
</evidence>
<dbReference type="EMBL" id="AEYH02002929">
    <property type="protein sequence ID" value="KFG33059.1"/>
    <property type="molecule type" value="Genomic_DNA"/>
</dbReference>
<keyword evidence="7" id="KW-0862">Zinc</keyword>
<accession>A0A086JLP1</accession>
<dbReference type="GO" id="GO:0008270">
    <property type="term" value="F:zinc ion binding"/>
    <property type="evidence" value="ECO:0007669"/>
    <property type="project" value="InterPro"/>
</dbReference>
<evidence type="ECO:0000256" key="2">
    <source>
        <dbReference type="ARBA" id="ARBA00010136"/>
    </source>
</evidence>
<feature type="domain" description="Peptidase M1 alanyl aminopeptidase Ig-like fold" evidence="10">
    <location>
        <begin position="523"/>
        <end position="619"/>
    </location>
</feature>
<dbReference type="PANTHER" id="PTHR46322">
    <property type="entry name" value="PUROMYCIN-SENSITIVE AMINOPEPTIDASE"/>
    <property type="match status" value="1"/>
</dbReference>
<dbReference type="Pfam" id="PF17900">
    <property type="entry name" value="Peptidase_M1_N"/>
    <property type="match status" value="1"/>
</dbReference>
<dbReference type="OrthoDB" id="10031169at2759"/>
<dbReference type="Gene3D" id="2.60.40.1840">
    <property type="match status" value="1"/>
</dbReference>
<dbReference type="EC" id="3.4.11.2" evidence="13"/>
<dbReference type="InterPro" id="IPR038438">
    <property type="entry name" value="PepN_Ig-like_sf"/>
</dbReference>
<evidence type="ECO:0000256" key="5">
    <source>
        <dbReference type="ARBA" id="ARBA00022723"/>
    </source>
</evidence>
<dbReference type="SUPFAM" id="SSF63737">
    <property type="entry name" value="Leukotriene A4 hydrolase N-terminal domain"/>
    <property type="match status" value="1"/>
</dbReference>
<dbReference type="AlphaFoldDB" id="A0A086JLP1"/>
<evidence type="ECO:0000256" key="4">
    <source>
        <dbReference type="ARBA" id="ARBA00022670"/>
    </source>
</evidence>
<proteinExistence type="inferred from homology"/>
<dbReference type="FunFam" id="2.60.40.1840:FF:000001">
    <property type="entry name" value="Aminopeptidase N"/>
    <property type="match status" value="1"/>
</dbReference>
<dbReference type="InterPro" id="IPR037144">
    <property type="entry name" value="Peptidase_M1_pepN_C_sf"/>
</dbReference>
<feature type="domain" description="Peptidase M1 alanyl aminopeptidase C-terminal" evidence="11">
    <location>
        <begin position="625"/>
        <end position="966"/>
    </location>
</feature>
<dbReference type="InterPro" id="IPR045357">
    <property type="entry name" value="Aminopeptidase_N-like_N"/>
</dbReference>
<dbReference type="Pfam" id="PF17432">
    <property type="entry name" value="DUF3458_C"/>
    <property type="match status" value="1"/>
</dbReference>
<reference evidence="13 14" key="1">
    <citation type="submission" date="2014-07" db="EMBL/GenBank/DDBJ databases">
        <authorList>
            <person name="Sibley D."/>
            <person name="Venepally P."/>
            <person name="Karamycheva S."/>
            <person name="Hadjithomas M."/>
            <person name="Khan A."/>
            <person name="Brunk B."/>
            <person name="Roos D."/>
            <person name="Caler E."/>
            <person name="Lorenzi H."/>
        </authorList>
    </citation>
    <scope>NUCLEOTIDE SEQUENCE [LARGE SCALE GENOMIC DNA]</scope>
    <source>
        <strain evidence="13 14">FOU</strain>
    </source>
</reference>
<dbReference type="InterPro" id="IPR024601">
    <property type="entry name" value="Peptidase_M1_pepN_C"/>
</dbReference>
<comment type="caution">
    <text evidence="13">The sequence shown here is derived from an EMBL/GenBank/DDBJ whole genome shotgun (WGS) entry which is preliminary data.</text>
</comment>
<gene>
    <name evidence="13" type="ORF">TGFOU_224460</name>
</gene>
<comment type="cofactor">
    <cofactor evidence="1">
        <name>Zn(2+)</name>
        <dbReference type="ChEBI" id="CHEBI:29105"/>
    </cofactor>
</comment>
<evidence type="ECO:0000256" key="3">
    <source>
        <dbReference type="ARBA" id="ARBA00022438"/>
    </source>
</evidence>
<dbReference type="NCBIfam" id="TIGR02414">
    <property type="entry name" value="pepN_proteo"/>
    <property type="match status" value="1"/>
</dbReference>
<keyword evidence="6 13" id="KW-0378">Hydrolase</keyword>
<dbReference type="GO" id="GO:0006508">
    <property type="term" value="P:proteolysis"/>
    <property type="evidence" value="ECO:0007669"/>
    <property type="project" value="UniProtKB-KW"/>
</dbReference>
<dbReference type="GO" id="GO:0016285">
    <property type="term" value="F:alanyl aminopeptidase activity"/>
    <property type="evidence" value="ECO:0007669"/>
    <property type="project" value="UniProtKB-EC"/>
</dbReference>
<dbReference type="InterPro" id="IPR001930">
    <property type="entry name" value="Peptidase_M1"/>
</dbReference>
<dbReference type="Proteomes" id="UP000028838">
    <property type="component" value="Unassembled WGS sequence"/>
</dbReference>
<dbReference type="InterPro" id="IPR042097">
    <property type="entry name" value="Aminopeptidase_N-like_N_sf"/>
</dbReference>
<dbReference type="CDD" id="cd09600">
    <property type="entry name" value="M1_APN"/>
    <property type="match status" value="1"/>
</dbReference>
<evidence type="ECO:0000259" key="12">
    <source>
        <dbReference type="Pfam" id="PF17900"/>
    </source>
</evidence>
<feature type="domain" description="Aminopeptidase N-like N-terminal" evidence="12">
    <location>
        <begin position="194"/>
        <end position="265"/>
    </location>
</feature>
<dbReference type="Gene3D" id="3.30.2010.30">
    <property type="match status" value="1"/>
</dbReference>
<evidence type="ECO:0000259" key="10">
    <source>
        <dbReference type="Pfam" id="PF11940"/>
    </source>
</evidence>
<dbReference type="InterPro" id="IPR012779">
    <property type="entry name" value="Peptidase_M1_pepN"/>
</dbReference>
<evidence type="ECO:0000256" key="7">
    <source>
        <dbReference type="ARBA" id="ARBA00022833"/>
    </source>
</evidence>
<dbReference type="GO" id="GO:0008237">
    <property type="term" value="F:metallopeptidase activity"/>
    <property type="evidence" value="ECO:0007669"/>
    <property type="project" value="UniProtKB-KW"/>
</dbReference>
<dbReference type="Pfam" id="PF01433">
    <property type="entry name" value="Peptidase_M1"/>
    <property type="match status" value="1"/>
</dbReference>
<dbReference type="SUPFAM" id="SSF55486">
    <property type="entry name" value="Metalloproteases ('zincins'), catalytic domain"/>
    <property type="match status" value="1"/>
</dbReference>
<keyword evidence="8" id="KW-0482">Metalloprotease</keyword>
<evidence type="ECO:0000256" key="6">
    <source>
        <dbReference type="ARBA" id="ARBA00022801"/>
    </source>
</evidence>
<protein>
    <submittedName>
        <fullName evidence="13">Putative aminopeptidase n</fullName>
        <ecNumber evidence="13">3.4.11.2</ecNumber>
    </submittedName>
</protein>
<keyword evidence="5" id="KW-0479">Metal-binding</keyword>
<dbReference type="PANTHER" id="PTHR46322:SF1">
    <property type="entry name" value="PUROMYCIN-SENSITIVE AMINOPEPTIDASE"/>
    <property type="match status" value="1"/>
</dbReference>
<dbReference type="InterPro" id="IPR035414">
    <property type="entry name" value="Peptidase_M1_pepN_Ig-like"/>
</dbReference>
<evidence type="ECO:0000313" key="14">
    <source>
        <dbReference type="Proteomes" id="UP000028838"/>
    </source>
</evidence>
<dbReference type="VEuPathDB" id="ToxoDB:TGFOU_224460"/>
<name>A0A086JLP1_TOXGO</name>
<organism evidence="13 14">
    <name type="scientific">Toxoplasma gondii FOU</name>
    <dbReference type="NCBI Taxonomy" id="943167"/>
    <lineage>
        <taxon>Eukaryota</taxon>
        <taxon>Sar</taxon>
        <taxon>Alveolata</taxon>
        <taxon>Apicomplexa</taxon>
        <taxon>Conoidasida</taxon>
        <taxon>Coccidia</taxon>
        <taxon>Eucoccidiorida</taxon>
        <taxon>Eimeriorina</taxon>
        <taxon>Sarcocystidae</taxon>
        <taxon>Toxoplasma</taxon>
    </lineage>
</organism>
<sequence>MVTLSATTMNATVSPCRISGGVSSRLCGWGVLSFLLASVITVQVSRAGEEKEEPKAVVRLDYKPPNFYLEDIVLDFNLDDEDTTVEALLTLYRRAGTEPMNLVLDGDESVILKSISLATTSSPSLRGQGRVTFTELDGQMPTDSQFQFRIVDGNLMVSKFLLPREAEVRFYIRTLVSINPKANLALFGLYKAGDIFVTLNEPSGFRRITYGVDRPDVLATYTVTVTAPRHLPILLSNGDKVLSGYAGENRHFAKFVDPFPKPSYLFALVAGDFASVSGEFVTMSGRSVTVTIYAQHHQRNQLQWALRSLLRAMRWDEETFGREYQYSEFRVLCVEVFNPGAMENTSLNIFTCSLLLADPKLTTDADHRLIVDVVSHEYFHNWTGNRVTVQDWFQLTLKEGLTMFRNNSFTEETTSRAMKRIGDVADILSIQFREDSGPFAHPIRPETYKSIENLYTRTVYLKGAEVNRMYRTMLGPKGFRRGMDLYFKRHDGKAVTCDDLRAAMADANDKDLSQFERWYSQAGTPHVTVSSFIYDAAERKMHLTLKQHTPPTPGQDKKLPLQIPVAVGCIGKTSKRDVLSPPTQILELTEEEQAFVLVDVGEDCVLSVLRDFSAPVKLIQPLQTDEDLAFLVTYDSDNVNRWQAAQTLSRKVLLTRISEYQQRVEEIEEGRVSESDLFSKLPTQYVQTVRDIVIAPESSMGKDIKSLLLSLPTKAQLELAVDSIDPDAINAALASVRRDIVDALGEEMLQLYTELTLPAGTEESGADIEHWGRRALRNELLRFLTASFDQKSAKLASAHFDRAMVMSDKVAALTVLTEIPGQERDEAFERFRQEVAGNAVLMEKWMSLQAMSAAADTLERVAQLRQHSAFHPFIPGSAYSLFGTFSSSSPQFHSKTGAGYALVLDFLMMIDEHNSLVSSRIAGVAFANWKRFTSPRREMLKEVLKKLLKKEKLSVGLKEVLEKALAGEDD</sequence>
<dbReference type="Gene3D" id="1.10.390.10">
    <property type="entry name" value="Neutral Protease Domain 2"/>
    <property type="match status" value="1"/>
</dbReference>
<dbReference type="InterPro" id="IPR027268">
    <property type="entry name" value="Peptidase_M4/M1_CTD_sf"/>
</dbReference>
<dbReference type="Gene3D" id="1.25.50.10">
    <property type="entry name" value="Peptidase M1, alanyl aminopeptidase, C-terminal domain"/>
    <property type="match status" value="1"/>
</dbReference>
<dbReference type="Pfam" id="PF11940">
    <property type="entry name" value="DUF3458"/>
    <property type="match status" value="1"/>
</dbReference>
<comment type="similarity">
    <text evidence="2">Belongs to the peptidase M1 family.</text>
</comment>
<keyword evidence="4" id="KW-0645">Protease</keyword>
<evidence type="ECO:0000256" key="1">
    <source>
        <dbReference type="ARBA" id="ARBA00001947"/>
    </source>
</evidence>
<dbReference type="InterPro" id="IPR014782">
    <property type="entry name" value="Peptidase_M1_dom"/>
</dbReference>
<dbReference type="PRINTS" id="PR00756">
    <property type="entry name" value="ALADIPTASE"/>
</dbReference>
<feature type="domain" description="Peptidase M1 membrane alanine aminopeptidase" evidence="9">
    <location>
        <begin position="304"/>
        <end position="518"/>
    </location>
</feature>
<evidence type="ECO:0000313" key="13">
    <source>
        <dbReference type="EMBL" id="KFG33059.1"/>
    </source>
</evidence>
<dbReference type="Gene3D" id="2.60.40.1730">
    <property type="entry name" value="tricorn interacting facor f3 domain"/>
    <property type="match status" value="1"/>
</dbReference>
<evidence type="ECO:0000259" key="11">
    <source>
        <dbReference type="Pfam" id="PF17432"/>
    </source>
</evidence>
<dbReference type="FunFam" id="3.30.2010.30:FF:000002">
    <property type="entry name" value="Putative aminopeptidase N"/>
    <property type="match status" value="1"/>
</dbReference>
<keyword evidence="3 13" id="KW-0031">Aminopeptidase</keyword>
<evidence type="ECO:0000256" key="8">
    <source>
        <dbReference type="ARBA" id="ARBA00023049"/>
    </source>
</evidence>